<accession>A0A0P8A529</accession>
<dbReference type="SUPFAM" id="SSF53335">
    <property type="entry name" value="S-adenosyl-L-methionine-dependent methyltransferases"/>
    <property type="match status" value="1"/>
</dbReference>
<comment type="caution">
    <text evidence="2">The sequence shown here is derived from an EMBL/GenBank/DDBJ whole genome shotgun (WGS) entry which is preliminary data.</text>
</comment>
<protein>
    <submittedName>
        <fullName evidence="2">Ubiquinone/menaquinone biosynthesis methyltransferase</fullName>
    </submittedName>
</protein>
<dbReference type="Gene3D" id="3.40.50.150">
    <property type="entry name" value="Vaccinia Virus protein VP39"/>
    <property type="match status" value="1"/>
</dbReference>
<gene>
    <name evidence="2" type="ORF">MPEBLZ_02209</name>
</gene>
<dbReference type="EMBL" id="LKCM01000167">
    <property type="protein sequence ID" value="KPQ43251.1"/>
    <property type="molecule type" value="Genomic_DNA"/>
</dbReference>
<name>A0A0P8A529_9EURY</name>
<evidence type="ECO:0000313" key="2">
    <source>
        <dbReference type="EMBL" id="KPQ43251.1"/>
    </source>
</evidence>
<evidence type="ECO:0000259" key="1">
    <source>
        <dbReference type="Pfam" id="PF13847"/>
    </source>
</evidence>
<dbReference type="AlphaFoldDB" id="A0A0P8A529"/>
<dbReference type="PANTHER" id="PTHR43861:SF1">
    <property type="entry name" value="TRANS-ACONITATE 2-METHYLTRANSFERASE"/>
    <property type="match status" value="1"/>
</dbReference>
<dbReference type="GO" id="GO:0032259">
    <property type="term" value="P:methylation"/>
    <property type="evidence" value="ECO:0007669"/>
    <property type="project" value="UniProtKB-KW"/>
</dbReference>
<keyword evidence="2" id="KW-0830">Ubiquinone</keyword>
<organism evidence="2 3">
    <name type="scientific">Candidatus Methanoperedens nitratireducens</name>
    <dbReference type="NCBI Taxonomy" id="1392998"/>
    <lineage>
        <taxon>Archaea</taxon>
        <taxon>Methanobacteriati</taxon>
        <taxon>Methanobacteriota</taxon>
        <taxon>Stenosarchaea group</taxon>
        <taxon>Methanomicrobia</taxon>
        <taxon>Methanosarcinales</taxon>
        <taxon>ANME-2 cluster</taxon>
        <taxon>Candidatus Methanoperedentaceae</taxon>
        <taxon>Candidatus Methanoperedens</taxon>
    </lineage>
</organism>
<dbReference type="InterPro" id="IPR029063">
    <property type="entry name" value="SAM-dependent_MTases_sf"/>
</dbReference>
<dbReference type="CDD" id="cd02440">
    <property type="entry name" value="AdoMet_MTases"/>
    <property type="match status" value="1"/>
</dbReference>
<dbReference type="PANTHER" id="PTHR43861">
    <property type="entry name" value="TRANS-ACONITATE 2-METHYLTRANSFERASE-RELATED"/>
    <property type="match status" value="1"/>
</dbReference>
<keyword evidence="2" id="KW-0808">Transferase</keyword>
<dbReference type="GO" id="GO:0008168">
    <property type="term" value="F:methyltransferase activity"/>
    <property type="evidence" value="ECO:0007669"/>
    <property type="project" value="UniProtKB-KW"/>
</dbReference>
<feature type="domain" description="Methyltransferase" evidence="1">
    <location>
        <begin position="40"/>
        <end position="166"/>
    </location>
</feature>
<dbReference type="InterPro" id="IPR025714">
    <property type="entry name" value="Methyltranfer_dom"/>
</dbReference>
<dbReference type="Pfam" id="PF13847">
    <property type="entry name" value="Methyltransf_31"/>
    <property type="match status" value="1"/>
</dbReference>
<keyword evidence="2" id="KW-0489">Methyltransferase</keyword>
<proteinExistence type="predicted"/>
<sequence>MNKSEKFWDRMAKYLDRVERKDEATNIKIIEKTRKYLKINDTVLDFGCGTGTAAIEIAGSVKKVTGIDISSKMIEAAKGKTVEGKVKNIDFTQTTIFDEKLKTGSFDVILCFHLLHLVEDTPKVMQRINELLKPGGLIISATPCIRGTFLGVLLWPVSKIGLIPPIKYYNISELEDLMTEGNFEIVETECLDKSGQQYFIVAKKKGVT</sequence>
<evidence type="ECO:0000313" key="3">
    <source>
        <dbReference type="Proteomes" id="UP000050360"/>
    </source>
</evidence>
<reference evidence="2 3" key="1">
    <citation type="submission" date="2015-09" db="EMBL/GenBank/DDBJ databases">
        <title>A metagenomics-based metabolic model of nitrate-dependent anaerobic oxidation of methane by Methanoperedens-like archaea.</title>
        <authorList>
            <person name="Arshad A."/>
            <person name="Speth D.R."/>
            <person name="De Graaf R.M."/>
            <person name="Op Den Camp H.J."/>
            <person name="Jetten M.S."/>
            <person name="Welte C.U."/>
        </authorList>
    </citation>
    <scope>NUCLEOTIDE SEQUENCE [LARGE SCALE GENOMIC DNA]</scope>
</reference>
<dbReference type="Proteomes" id="UP000050360">
    <property type="component" value="Unassembled WGS sequence"/>
</dbReference>